<dbReference type="AlphaFoldDB" id="A0AA40IU14"/>
<name>A0AA40IU14_CLONO</name>
<protein>
    <submittedName>
        <fullName evidence="1">Uncharacterized protein</fullName>
    </submittedName>
</protein>
<keyword evidence="2" id="KW-1185">Reference proteome</keyword>
<sequence length="107" mass="10936">MVLVAVTELVIGVESGDWNVYSAVTVFTYFKAPPEGAAVTSATKETVASLLAAMVGIEIPVVGSADASGEPLIDTEPVLKVKPEGRVSVKLILVIGSVASGLLIVIV</sequence>
<reference evidence="1 2" key="1">
    <citation type="submission" date="2014-02" db="EMBL/GenBank/DDBJ databases">
        <title>Plasmidome dynamics in the species complex Clostridium novyi sensu lato converts strains of independent lineages into distinctly different pathogens.</title>
        <authorList>
            <person name="Skarin H."/>
            <person name="Segerman B."/>
        </authorList>
    </citation>
    <scope>NUCLEOTIDE SEQUENCE [LARGE SCALE GENOMIC DNA]</scope>
    <source>
        <strain evidence="1 2">ATCC 27606</strain>
    </source>
</reference>
<evidence type="ECO:0000313" key="2">
    <source>
        <dbReference type="Proteomes" id="UP000027770"/>
    </source>
</evidence>
<accession>A0AA40IU14</accession>
<organism evidence="1 2">
    <name type="scientific">Clostridium novyi B str. ATCC 27606</name>
    <dbReference type="NCBI Taxonomy" id="1443123"/>
    <lineage>
        <taxon>Bacteria</taxon>
        <taxon>Bacillati</taxon>
        <taxon>Bacillota</taxon>
        <taxon>Clostridia</taxon>
        <taxon>Eubacteriales</taxon>
        <taxon>Clostridiaceae</taxon>
        <taxon>Clostridium</taxon>
    </lineage>
</organism>
<gene>
    <name evidence="1" type="ORF">Z959_11245</name>
</gene>
<evidence type="ECO:0000313" key="1">
    <source>
        <dbReference type="EMBL" id="KEI16013.1"/>
    </source>
</evidence>
<dbReference type="EMBL" id="JENW01000078">
    <property type="protein sequence ID" value="KEI16013.1"/>
    <property type="molecule type" value="Genomic_DNA"/>
</dbReference>
<dbReference type="Proteomes" id="UP000027770">
    <property type="component" value="Unassembled WGS sequence"/>
</dbReference>
<proteinExistence type="predicted"/>
<comment type="caution">
    <text evidence="1">The sequence shown here is derived from an EMBL/GenBank/DDBJ whole genome shotgun (WGS) entry which is preliminary data.</text>
</comment>